<sequence>MAAAGQRQGAPIDAGVCLSMHQPWASLLVYGIKRIEGRGWPTEHRGRLWIAATAKQPTPQEIQEMEEFYRAVHGSGGQQAVELPPAYPTGVLLGCVDVAEQVEAWEGLPGGLIAEVGSPYCFLCQAPQRLVVPQQMRGFPKIFQLEKKIHKTAQLGLKPAPNGRDFGWAAFGAAPSTHKYQELQRKMDAARGAPGAAGDSQRPCRAADGGEEEGGGHGPVAKTSGSQSPRAAAAAAAAAAVAGLPRAVALQQQQQDPRRRLRAVQKKLRQIAVLEERQRERWAAQLLPEEAAKLAQREQLEAEAAALQAEVG</sequence>
<dbReference type="Gene3D" id="2.30.130.30">
    <property type="entry name" value="Hypothetical protein"/>
    <property type="match status" value="1"/>
</dbReference>
<dbReference type="CDD" id="cd06554">
    <property type="entry name" value="ASCH_ASC-1_like"/>
    <property type="match status" value="1"/>
</dbReference>
<name>E1Z2V0_CHLVA</name>
<evidence type="ECO:0000259" key="2">
    <source>
        <dbReference type="Pfam" id="PF04266"/>
    </source>
</evidence>
<dbReference type="FunFam" id="2.30.130.30:FF:000006">
    <property type="entry name" value="Putative_zinc_finger_motif_-_C2HC5-type /ASCH_domain_containing_protein_-_putative"/>
    <property type="match status" value="1"/>
</dbReference>
<dbReference type="SUPFAM" id="SSF88697">
    <property type="entry name" value="PUA domain-like"/>
    <property type="match status" value="1"/>
</dbReference>
<dbReference type="InterPro" id="IPR039128">
    <property type="entry name" value="TRIP4-like"/>
</dbReference>
<reference evidence="3 4" key="1">
    <citation type="journal article" date="2010" name="Plant Cell">
        <title>The Chlorella variabilis NC64A genome reveals adaptation to photosymbiosis, coevolution with viruses, and cryptic sex.</title>
        <authorList>
            <person name="Blanc G."/>
            <person name="Duncan G."/>
            <person name="Agarkova I."/>
            <person name="Borodovsky M."/>
            <person name="Gurnon J."/>
            <person name="Kuo A."/>
            <person name="Lindquist E."/>
            <person name="Lucas S."/>
            <person name="Pangilinan J."/>
            <person name="Polle J."/>
            <person name="Salamov A."/>
            <person name="Terry A."/>
            <person name="Yamada T."/>
            <person name="Dunigan D.D."/>
            <person name="Grigoriev I.V."/>
            <person name="Claverie J.M."/>
            <person name="Van Etten J.L."/>
        </authorList>
    </citation>
    <scope>NUCLEOTIDE SEQUENCE [LARGE SCALE GENOMIC DNA]</scope>
    <source>
        <strain evidence="3 4">NC64A</strain>
    </source>
</reference>
<evidence type="ECO:0000313" key="4">
    <source>
        <dbReference type="Proteomes" id="UP000008141"/>
    </source>
</evidence>
<dbReference type="InterPro" id="IPR007374">
    <property type="entry name" value="ASCH_domain"/>
</dbReference>
<dbReference type="AlphaFoldDB" id="E1Z2V0"/>
<feature type="domain" description="ASCH" evidence="2">
    <location>
        <begin position="18"/>
        <end position="98"/>
    </location>
</feature>
<dbReference type="KEGG" id="cvr:CHLNCDRAFT_133320"/>
<gene>
    <name evidence="3" type="ORF">CHLNCDRAFT_133320</name>
</gene>
<evidence type="ECO:0000256" key="1">
    <source>
        <dbReference type="SAM" id="MobiDB-lite"/>
    </source>
</evidence>
<evidence type="ECO:0000313" key="3">
    <source>
        <dbReference type="EMBL" id="EFN59729.1"/>
    </source>
</evidence>
<dbReference type="Pfam" id="PF04266">
    <property type="entry name" value="ASCH"/>
    <property type="match status" value="1"/>
</dbReference>
<dbReference type="EMBL" id="GL433835">
    <property type="protein sequence ID" value="EFN59729.1"/>
    <property type="molecule type" value="Genomic_DNA"/>
</dbReference>
<dbReference type="GeneID" id="17359617"/>
<dbReference type="InterPro" id="IPR015947">
    <property type="entry name" value="PUA-like_sf"/>
</dbReference>
<keyword evidence="4" id="KW-1185">Reference proteome</keyword>
<feature type="region of interest" description="Disordered" evidence="1">
    <location>
        <begin position="184"/>
        <end position="231"/>
    </location>
</feature>
<organism evidence="4">
    <name type="scientific">Chlorella variabilis</name>
    <name type="common">Green alga</name>
    <dbReference type="NCBI Taxonomy" id="554065"/>
    <lineage>
        <taxon>Eukaryota</taxon>
        <taxon>Viridiplantae</taxon>
        <taxon>Chlorophyta</taxon>
        <taxon>core chlorophytes</taxon>
        <taxon>Trebouxiophyceae</taxon>
        <taxon>Chlorellales</taxon>
        <taxon>Chlorellaceae</taxon>
        <taxon>Chlorella clade</taxon>
        <taxon>Chlorella</taxon>
    </lineage>
</organism>
<proteinExistence type="predicted"/>
<accession>E1Z2V0</accession>
<dbReference type="InParanoid" id="E1Z2V0"/>
<dbReference type="OrthoDB" id="338816at2759"/>
<dbReference type="OMA" id="RTWDSTH"/>
<dbReference type="eggNOG" id="KOG2845">
    <property type="taxonomic scope" value="Eukaryota"/>
</dbReference>
<dbReference type="Proteomes" id="UP000008141">
    <property type="component" value="Unassembled WGS sequence"/>
</dbReference>
<dbReference type="RefSeq" id="XP_005851831.1">
    <property type="nucleotide sequence ID" value="XM_005851769.1"/>
</dbReference>
<protein>
    <recommendedName>
        <fullName evidence="2">ASCH domain-containing protein</fullName>
    </recommendedName>
</protein>
<dbReference type="STRING" id="554065.E1Z2V0"/>
<dbReference type="PANTHER" id="PTHR12963">
    <property type="entry name" value="THYROID RECEPTOR INTERACTING PROTEIN RELATED"/>
    <property type="match status" value="1"/>
</dbReference>
<dbReference type="PANTHER" id="PTHR12963:SF0">
    <property type="entry name" value="EXPRESSED PROTEIN"/>
    <property type="match status" value="1"/>
</dbReference>